<proteinExistence type="predicted"/>
<name>Q4KPF0_9VIRU</name>
<dbReference type="GeneID" id="5176980"/>
<reference evidence="1 2" key="1">
    <citation type="journal article" date="2005" name="J. Virol.">
        <title>Constituents of SH1, a novel lipid-containing virus infecting the halophilic euryarchaeon Haloarcula hispanica.</title>
        <authorList>
            <person name="Bamford D.H."/>
            <person name="Ravantti J.J."/>
            <person name="Ronnholm G."/>
            <person name="Laurinavicius S."/>
            <person name="Kukkaro P."/>
            <person name="Dyall-Smith M."/>
            <person name="Somerharju P."/>
            <person name="Kalkkinen N."/>
            <person name="Bamford J.K."/>
        </authorList>
    </citation>
    <scope>NUCLEOTIDE SEQUENCE</scope>
</reference>
<dbReference type="Proteomes" id="UP000001469">
    <property type="component" value="Segment"/>
</dbReference>
<accession>Q4KPF0</accession>
<dbReference type="EMBL" id="AY950802">
    <property type="protein sequence ID" value="AAY24963.1"/>
    <property type="molecule type" value="Genomic_DNA"/>
</dbReference>
<protein>
    <submittedName>
        <fullName evidence="1">ORF 37</fullName>
    </submittedName>
</protein>
<dbReference type="OrthoDB" id="41195at10239"/>
<evidence type="ECO:0000313" key="1">
    <source>
        <dbReference type="EMBL" id="AAY24963.1"/>
    </source>
</evidence>
<organism evidence="1 2">
    <name type="scientific">Haloarcula hispanica SH1 virus</name>
    <dbReference type="NCBI Taxonomy" id="326574"/>
    <lineage>
        <taxon>Viruses</taxon>
        <taxon>Singelaviria</taxon>
        <taxon>Helvetiavirae</taxon>
        <taxon>Dividoviricota</taxon>
        <taxon>Laserviricetes</taxon>
        <taxon>Halopanivirales</taxon>
        <taxon>Sphaerolipoviridae</taxon>
        <taxon>Alphasphaerolipovirus</taxon>
        <taxon>Alphasphaerolipovirus serpentinense</taxon>
    </lineage>
</organism>
<sequence length="38" mass="4262">MTFRCRAVWTGYPTEANIRAWTPVLDRDSAHVVAEGLA</sequence>
<keyword evidence="2" id="KW-1185">Reference proteome</keyword>
<evidence type="ECO:0000313" key="2">
    <source>
        <dbReference type="Proteomes" id="UP000001469"/>
    </source>
</evidence>
<dbReference type="RefSeq" id="YP_271894.1">
    <property type="nucleotide sequence ID" value="NC_007217.1"/>
</dbReference>
<dbReference type="KEGG" id="vg:5176980"/>